<evidence type="ECO:0000313" key="1">
    <source>
        <dbReference type="EMBL" id="GMH05748.1"/>
    </source>
</evidence>
<sequence length="177" mass="20800">MKFKFARLIFTVVLNEFICEELRRETAWWFWSSCRGTNLKMFFAFWIQILTSSGMLNFRLNFRWSSLLSQASSDSIARRIEYDFSSGGNEPGIKNFNVVNVWGNDLSWKSGHGGYGHQRSPYIAHWLMLDLISTVYEDLGCEQLIVQLAYYSWFAWDWCAVKYLNWVSPKLISNGDR</sequence>
<comment type="caution">
    <text evidence="1">The sequence shown here is derived from an EMBL/GenBank/DDBJ whole genome shotgun (WGS) entry which is preliminary data.</text>
</comment>
<reference evidence="1" key="1">
    <citation type="submission" date="2023-05" db="EMBL/GenBank/DDBJ databases">
        <title>Nepenthes gracilis genome sequencing.</title>
        <authorList>
            <person name="Fukushima K."/>
        </authorList>
    </citation>
    <scope>NUCLEOTIDE SEQUENCE</scope>
    <source>
        <strain evidence="1">SING2019-196</strain>
    </source>
</reference>
<keyword evidence="2" id="KW-1185">Reference proteome</keyword>
<dbReference type="Proteomes" id="UP001279734">
    <property type="component" value="Unassembled WGS sequence"/>
</dbReference>
<protein>
    <submittedName>
        <fullName evidence="1">Uncharacterized protein</fullName>
    </submittedName>
</protein>
<gene>
    <name evidence="1" type="ORF">Nepgr_007588</name>
</gene>
<evidence type="ECO:0000313" key="2">
    <source>
        <dbReference type="Proteomes" id="UP001279734"/>
    </source>
</evidence>
<accession>A0AAD3S762</accession>
<organism evidence="1 2">
    <name type="scientific">Nepenthes gracilis</name>
    <name type="common">Slender pitcher plant</name>
    <dbReference type="NCBI Taxonomy" id="150966"/>
    <lineage>
        <taxon>Eukaryota</taxon>
        <taxon>Viridiplantae</taxon>
        <taxon>Streptophyta</taxon>
        <taxon>Embryophyta</taxon>
        <taxon>Tracheophyta</taxon>
        <taxon>Spermatophyta</taxon>
        <taxon>Magnoliopsida</taxon>
        <taxon>eudicotyledons</taxon>
        <taxon>Gunneridae</taxon>
        <taxon>Pentapetalae</taxon>
        <taxon>Caryophyllales</taxon>
        <taxon>Nepenthaceae</taxon>
        <taxon>Nepenthes</taxon>
    </lineage>
</organism>
<dbReference type="EMBL" id="BSYO01000006">
    <property type="protein sequence ID" value="GMH05748.1"/>
    <property type="molecule type" value="Genomic_DNA"/>
</dbReference>
<dbReference type="AlphaFoldDB" id="A0AAD3S762"/>
<proteinExistence type="predicted"/>
<name>A0AAD3S762_NEPGR</name>